<proteinExistence type="predicted"/>
<dbReference type="Proteomes" id="UP000597877">
    <property type="component" value="Unassembled WGS sequence"/>
</dbReference>
<organism evidence="2 3">
    <name type="scientific">Eubacterium segne</name>
    <dbReference type="NCBI Taxonomy" id="2763045"/>
    <lineage>
        <taxon>Bacteria</taxon>
        <taxon>Bacillati</taxon>
        <taxon>Bacillota</taxon>
        <taxon>Clostridia</taxon>
        <taxon>Eubacteriales</taxon>
        <taxon>Eubacteriaceae</taxon>
        <taxon>Eubacterium</taxon>
    </lineage>
</organism>
<dbReference type="CDD" id="cd03135">
    <property type="entry name" value="GATase1_DJ-1"/>
    <property type="match status" value="1"/>
</dbReference>
<dbReference type="PANTHER" id="PTHR48094:SF12">
    <property type="entry name" value="PARKINSON DISEASE PROTEIN 7 HOMOLOG"/>
    <property type="match status" value="1"/>
</dbReference>
<reference evidence="2 3" key="1">
    <citation type="submission" date="2020-08" db="EMBL/GenBank/DDBJ databases">
        <title>Genome public.</title>
        <authorList>
            <person name="Liu C."/>
            <person name="Sun Q."/>
        </authorList>
    </citation>
    <scope>NUCLEOTIDE SEQUENCE [LARGE SCALE GENOMIC DNA]</scope>
    <source>
        <strain evidence="2 3">BX4</strain>
    </source>
</reference>
<dbReference type="Gene3D" id="3.40.50.880">
    <property type="match status" value="1"/>
</dbReference>
<dbReference type="EMBL" id="JACOOZ010000008">
    <property type="protein sequence ID" value="MBC5668462.1"/>
    <property type="molecule type" value="Genomic_DNA"/>
</dbReference>
<dbReference type="InterPro" id="IPR002818">
    <property type="entry name" value="DJ-1/PfpI"/>
</dbReference>
<dbReference type="RefSeq" id="WP_021951942.1">
    <property type="nucleotide sequence ID" value="NZ_JACOOZ010000008.1"/>
</dbReference>
<protein>
    <submittedName>
        <fullName evidence="2">DJ-1/PfpI family protein</fullName>
    </submittedName>
</protein>
<comment type="caution">
    <text evidence="2">The sequence shown here is derived from an EMBL/GenBank/DDBJ whole genome shotgun (WGS) entry which is preliminary data.</text>
</comment>
<dbReference type="NCBIfam" id="TIGR01383">
    <property type="entry name" value="not_thiJ"/>
    <property type="match status" value="1"/>
</dbReference>
<evidence type="ECO:0000313" key="2">
    <source>
        <dbReference type="EMBL" id="MBC5668462.1"/>
    </source>
</evidence>
<dbReference type="SUPFAM" id="SSF52317">
    <property type="entry name" value="Class I glutamine amidotransferase-like"/>
    <property type="match status" value="1"/>
</dbReference>
<keyword evidence="3" id="KW-1185">Reference proteome</keyword>
<evidence type="ECO:0000313" key="3">
    <source>
        <dbReference type="Proteomes" id="UP000597877"/>
    </source>
</evidence>
<feature type="domain" description="DJ-1/PfpI" evidence="1">
    <location>
        <begin position="2"/>
        <end position="163"/>
    </location>
</feature>
<accession>A0ABR7F4E1</accession>
<evidence type="ECO:0000259" key="1">
    <source>
        <dbReference type="Pfam" id="PF01965"/>
    </source>
</evidence>
<dbReference type="Pfam" id="PF01965">
    <property type="entry name" value="DJ-1_PfpI"/>
    <property type="match status" value="1"/>
</dbReference>
<gene>
    <name evidence="2" type="ORF">H8S00_10815</name>
</gene>
<dbReference type="InterPro" id="IPR050325">
    <property type="entry name" value="Prot/Nucl_acid_deglycase"/>
</dbReference>
<dbReference type="InterPro" id="IPR006287">
    <property type="entry name" value="DJ-1"/>
</dbReference>
<dbReference type="PANTHER" id="PTHR48094">
    <property type="entry name" value="PROTEIN/NUCLEIC ACID DEGLYCASE DJ-1-RELATED"/>
    <property type="match status" value="1"/>
</dbReference>
<dbReference type="InterPro" id="IPR029062">
    <property type="entry name" value="Class_I_gatase-like"/>
</dbReference>
<name>A0ABR7F4E1_9FIRM</name>
<sequence length="183" mass="19949">MKTVYAFLADGMEEVEALMVIDLLRRTKKLNVVTVSVKDDLLVESSHKIKLFADKNINEIDFEKGDCIFLPGGIPGTPNLAACKKLTDNIVEYNRQGKWLAAICAAPSIYGQLGLLKDVNATSYPGFEDKMDCKNYGGRVVTDKNFVTGKGLGVALEMGLELISVLVDEETAGQVAAAIQFDR</sequence>